<comment type="caution">
    <text evidence="1">The sequence shown here is derived from an EMBL/GenBank/DDBJ whole genome shotgun (WGS) entry which is preliminary data.</text>
</comment>
<protein>
    <submittedName>
        <fullName evidence="1">HK97 gp10 family phage protein</fullName>
    </submittedName>
</protein>
<name>A0A506TVC7_9HYPH</name>
<evidence type="ECO:0000313" key="2">
    <source>
        <dbReference type="Proteomes" id="UP000320314"/>
    </source>
</evidence>
<dbReference type="OrthoDB" id="982480at2"/>
<keyword evidence="2" id="KW-1185">Reference proteome</keyword>
<dbReference type="AlphaFoldDB" id="A0A506TVC7"/>
<gene>
    <name evidence="1" type="ORF">FJU11_16595</name>
</gene>
<dbReference type="EMBL" id="VHLH01000039">
    <property type="protein sequence ID" value="TPW26032.1"/>
    <property type="molecule type" value="Genomic_DNA"/>
</dbReference>
<dbReference type="RefSeq" id="WP_141168200.1">
    <property type="nucleotide sequence ID" value="NZ_VHLH01000039.1"/>
</dbReference>
<sequence length="151" mass="16673">MASRQSFSAQVDDWVRKTKGATKAVYTESVQDVIEEAQTNAPVDTSFLVNSLHISTEAMPPIKEDAQPEKDKTYVKPEISASIVGAGYGSTLYVGYTAAYSLRIENGFDGVDSLGRYYRQAPQKFVGRAVQNWNGIVQRNIRRLSAKVAFS</sequence>
<dbReference type="Proteomes" id="UP000320314">
    <property type="component" value="Unassembled WGS sequence"/>
</dbReference>
<proteinExistence type="predicted"/>
<organism evidence="1 2">
    <name type="scientific">Pararhizobium mangrovi</name>
    <dbReference type="NCBI Taxonomy" id="2590452"/>
    <lineage>
        <taxon>Bacteria</taxon>
        <taxon>Pseudomonadati</taxon>
        <taxon>Pseudomonadota</taxon>
        <taxon>Alphaproteobacteria</taxon>
        <taxon>Hyphomicrobiales</taxon>
        <taxon>Rhizobiaceae</taxon>
        <taxon>Rhizobium/Agrobacterium group</taxon>
        <taxon>Pararhizobium</taxon>
    </lineage>
</organism>
<evidence type="ECO:0000313" key="1">
    <source>
        <dbReference type="EMBL" id="TPW26032.1"/>
    </source>
</evidence>
<accession>A0A506TVC7</accession>
<reference evidence="1 2" key="1">
    <citation type="submission" date="2019-06" db="EMBL/GenBank/DDBJ databases">
        <authorList>
            <person name="Li M."/>
        </authorList>
    </citation>
    <scope>NUCLEOTIDE SEQUENCE [LARGE SCALE GENOMIC DNA]</scope>
    <source>
        <strain evidence="1 2">BGMRC6574</strain>
    </source>
</reference>